<dbReference type="EMBL" id="MU251904">
    <property type="protein sequence ID" value="KAG9228577.1"/>
    <property type="molecule type" value="Genomic_DNA"/>
</dbReference>
<gene>
    <name evidence="2" type="ORF">BJ875DRAFT_477117</name>
</gene>
<keyword evidence="3" id="KW-1185">Reference proteome</keyword>
<sequence>MAKLNTFQMGLEGVDEPILLTANQSSSSSSSSWSGGSGNTSRTFGGTTTINPDELEDSYDVTSLPSTGSSSQLSSPALHRNYSRISELYDVDFDSYSSSSEDEFACPSSMEDHSLVSVVQTFLSNTKTPENAVDFQVAIEDIYSTLQDQDNPELEVFPSSKTELPLATETQICTAILDSSDRHTTKLSEEHLLTLATSHGNIMHSGTTDSRFHVWLQDQGGQPFYGWEMYAPSYALMAVRDSLEDRMQEEDEKLPEVPVLGRQAGCVVGIVRKKERFLNAVLKVPVKVLLSEERVRGLLRPVDGD</sequence>
<protein>
    <submittedName>
        <fullName evidence="2">Uncharacterized protein</fullName>
    </submittedName>
</protein>
<reference evidence="2" key="1">
    <citation type="journal article" date="2021" name="IMA Fungus">
        <title>Genomic characterization of three marine fungi, including Emericellopsis atlantica sp. nov. with signatures of a generalist lifestyle and marine biomass degradation.</title>
        <authorList>
            <person name="Hagestad O.C."/>
            <person name="Hou L."/>
            <person name="Andersen J.H."/>
            <person name="Hansen E.H."/>
            <person name="Altermark B."/>
            <person name="Li C."/>
            <person name="Kuhnert E."/>
            <person name="Cox R.J."/>
            <person name="Crous P.W."/>
            <person name="Spatafora J.W."/>
            <person name="Lail K."/>
            <person name="Amirebrahimi M."/>
            <person name="Lipzen A."/>
            <person name="Pangilinan J."/>
            <person name="Andreopoulos W."/>
            <person name="Hayes R.D."/>
            <person name="Ng V."/>
            <person name="Grigoriev I.V."/>
            <person name="Jackson S.A."/>
            <person name="Sutton T.D.S."/>
            <person name="Dobson A.D.W."/>
            <person name="Rama T."/>
        </authorList>
    </citation>
    <scope>NUCLEOTIDE SEQUENCE</scope>
    <source>
        <strain evidence="2">TRa018bII</strain>
    </source>
</reference>
<evidence type="ECO:0000313" key="3">
    <source>
        <dbReference type="Proteomes" id="UP000824998"/>
    </source>
</evidence>
<feature type="compositionally biased region" description="Low complexity" evidence="1">
    <location>
        <begin position="62"/>
        <end position="76"/>
    </location>
</feature>
<feature type="region of interest" description="Disordered" evidence="1">
    <location>
        <begin position="20"/>
        <end position="76"/>
    </location>
</feature>
<proteinExistence type="predicted"/>
<dbReference type="OrthoDB" id="3564244at2759"/>
<evidence type="ECO:0000256" key="1">
    <source>
        <dbReference type="SAM" id="MobiDB-lite"/>
    </source>
</evidence>
<comment type="caution">
    <text evidence="2">The sequence shown here is derived from an EMBL/GenBank/DDBJ whole genome shotgun (WGS) entry which is preliminary data.</text>
</comment>
<dbReference type="Proteomes" id="UP000824998">
    <property type="component" value="Unassembled WGS sequence"/>
</dbReference>
<accession>A0A9P7Y820</accession>
<dbReference type="AlphaFoldDB" id="A0A9P7Y820"/>
<feature type="compositionally biased region" description="Low complexity" evidence="1">
    <location>
        <begin position="25"/>
        <end position="34"/>
    </location>
</feature>
<name>A0A9P7Y820_9HELO</name>
<organism evidence="2 3">
    <name type="scientific">Amylocarpus encephaloides</name>
    <dbReference type="NCBI Taxonomy" id="45428"/>
    <lineage>
        <taxon>Eukaryota</taxon>
        <taxon>Fungi</taxon>
        <taxon>Dikarya</taxon>
        <taxon>Ascomycota</taxon>
        <taxon>Pezizomycotina</taxon>
        <taxon>Leotiomycetes</taxon>
        <taxon>Helotiales</taxon>
        <taxon>Helotiales incertae sedis</taxon>
        <taxon>Amylocarpus</taxon>
    </lineage>
</organism>
<feature type="compositionally biased region" description="Polar residues" evidence="1">
    <location>
        <begin position="39"/>
        <end position="51"/>
    </location>
</feature>
<evidence type="ECO:0000313" key="2">
    <source>
        <dbReference type="EMBL" id="KAG9228577.1"/>
    </source>
</evidence>